<sequence length="306" mass="33973">MDSNHTIPSEDCTFQTCTLAQAHFTYVPSLAGNAFFVGWFSLLIVLQVLLIIKYRIWGYFVAMSGGISLEILGYVGRIQMSYNPFTMSPYLLYMICLTTGPAFLSAAVYLCLSRIVVVYGEKLSRFKPRTYTLIFITFDIISLGLQGSGGGIAASADTQSSVDRGKNIMLAGLGFQVVATFLFMVACTDFMLRLRRFGVDAREPCHATMRNSWKFRAFLWGLAVTTTCIFARSVYRVAELSEGFHGPLANQQVTFMILEGAMIFIAAGAQTLLHPGYCFNGSWEKPSTLVVAVRKTELTKSPYTRK</sequence>
<name>A0ACC3TJK7_9ASCO</name>
<reference evidence="2" key="1">
    <citation type="journal article" date="2024" name="Front. Bioeng. Biotechnol.">
        <title>Genome-scale model development and genomic sequencing of the oleaginous clade Lipomyces.</title>
        <authorList>
            <person name="Czajka J.J."/>
            <person name="Han Y."/>
            <person name="Kim J."/>
            <person name="Mondo S.J."/>
            <person name="Hofstad B.A."/>
            <person name="Robles A."/>
            <person name="Haridas S."/>
            <person name="Riley R."/>
            <person name="LaButti K."/>
            <person name="Pangilinan J."/>
            <person name="Andreopoulos W."/>
            <person name="Lipzen A."/>
            <person name="Yan J."/>
            <person name="Wang M."/>
            <person name="Ng V."/>
            <person name="Grigoriev I.V."/>
            <person name="Spatafora J.W."/>
            <person name="Magnuson J.K."/>
            <person name="Baker S.E."/>
            <person name="Pomraning K.R."/>
        </authorList>
    </citation>
    <scope>NUCLEOTIDE SEQUENCE [LARGE SCALE GENOMIC DNA]</scope>
    <source>
        <strain evidence="2">CBS 10300</strain>
    </source>
</reference>
<comment type="caution">
    <text evidence="1">The sequence shown here is derived from an EMBL/GenBank/DDBJ whole genome shotgun (WGS) entry which is preliminary data.</text>
</comment>
<proteinExistence type="predicted"/>
<accession>A0ACC3TJK7</accession>
<dbReference type="Proteomes" id="UP001489719">
    <property type="component" value="Unassembled WGS sequence"/>
</dbReference>
<keyword evidence="2" id="KW-1185">Reference proteome</keyword>
<gene>
    <name evidence="1" type="ORF">V1517DRAFT_176552</name>
</gene>
<protein>
    <submittedName>
        <fullName evidence="1">RTA1 like protein-domain-containing protein</fullName>
    </submittedName>
</protein>
<organism evidence="1 2">
    <name type="scientific">Lipomyces orientalis</name>
    <dbReference type="NCBI Taxonomy" id="1233043"/>
    <lineage>
        <taxon>Eukaryota</taxon>
        <taxon>Fungi</taxon>
        <taxon>Dikarya</taxon>
        <taxon>Ascomycota</taxon>
        <taxon>Saccharomycotina</taxon>
        <taxon>Lipomycetes</taxon>
        <taxon>Lipomycetales</taxon>
        <taxon>Lipomycetaceae</taxon>
        <taxon>Lipomyces</taxon>
    </lineage>
</organism>
<evidence type="ECO:0000313" key="2">
    <source>
        <dbReference type="Proteomes" id="UP001489719"/>
    </source>
</evidence>
<evidence type="ECO:0000313" key="1">
    <source>
        <dbReference type="EMBL" id="KAK9321303.1"/>
    </source>
</evidence>
<dbReference type="EMBL" id="MU970102">
    <property type="protein sequence ID" value="KAK9321303.1"/>
    <property type="molecule type" value="Genomic_DNA"/>
</dbReference>